<dbReference type="EMBL" id="JANDBD010000007">
    <property type="protein sequence ID" value="MCP9274186.1"/>
    <property type="molecule type" value="Genomic_DNA"/>
</dbReference>
<feature type="domain" description="PknH-like extracellular" evidence="2">
    <location>
        <begin position="33"/>
        <end position="215"/>
    </location>
</feature>
<dbReference type="Pfam" id="PF14032">
    <property type="entry name" value="PknH_C"/>
    <property type="match status" value="1"/>
</dbReference>
<gene>
    <name evidence="3" type="ORF">NM203_18520</name>
</gene>
<evidence type="ECO:0000256" key="1">
    <source>
        <dbReference type="SAM" id="SignalP"/>
    </source>
</evidence>
<organism evidence="3 4">
    <name type="scientific">Mycolicibacterium arenosum</name>
    <dbReference type="NCBI Taxonomy" id="2952157"/>
    <lineage>
        <taxon>Bacteria</taxon>
        <taxon>Bacillati</taxon>
        <taxon>Actinomycetota</taxon>
        <taxon>Actinomycetes</taxon>
        <taxon>Mycobacteriales</taxon>
        <taxon>Mycobacteriaceae</taxon>
        <taxon>Mycolicibacterium</taxon>
    </lineage>
</organism>
<proteinExistence type="predicted"/>
<evidence type="ECO:0000313" key="4">
    <source>
        <dbReference type="Proteomes" id="UP001651690"/>
    </source>
</evidence>
<dbReference type="InterPro" id="IPR026954">
    <property type="entry name" value="PknH-like_Extracell"/>
</dbReference>
<protein>
    <submittedName>
        <fullName evidence="3">Sensor domain-containing protein</fullName>
    </submittedName>
</protein>
<comment type="caution">
    <text evidence="3">The sequence shown here is derived from an EMBL/GenBank/DDBJ whole genome shotgun (WGS) entry which is preliminary data.</text>
</comment>
<evidence type="ECO:0000259" key="2">
    <source>
        <dbReference type="Pfam" id="PF14032"/>
    </source>
</evidence>
<dbReference type="InterPro" id="IPR038232">
    <property type="entry name" value="PknH-like_Extracell_sf"/>
</dbReference>
<dbReference type="Proteomes" id="UP001651690">
    <property type="component" value="Unassembled WGS sequence"/>
</dbReference>
<feature type="signal peptide" evidence="1">
    <location>
        <begin position="1"/>
        <end position="17"/>
    </location>
</feature>
<name>A0ABT1M4U1_9MYCO</name>
<keyword evidence="1" id="KW-0732">Signal</keyword>
<reference evidence="3 4" key="1">
    <citation type="submission" date="2022-06" db="EMBL/GenBank/DDBJ databases">
        <title>Mycolicibacterium sp. CAU 1645 isolated from seawater.</title>
        <authorList>
            <person name="Kim W."/>
        </authorList>
    </citation>
    <scope>NUCLEOTIDE SEQUENCE [LARGE SCALE GENOMIC DNA]</scope>
    <source>
        <strain evidence="3 4">CAU 1645</strain>
    </source>
</reference>
<accession>A0ABT1M4U1</accession>
<sequence length="217" mass="22977">MRVLLALSAVALSACSAAPEIPPPRPPLPSATVAPADLERILLTPAEAQSIIAKVGLVAQPFSDFESGDGMRDQPRGCAEAVYPVMASAYADSGPRTVHGVTMRDAMNIPRLTEAVIAYDMTAEAQRQLSRLTNDLKRCAGTTVTVDTGSFDNVWRTRDVGAIEQGATLASGLDDHDWLCHRAIALRANVILDVQACAGDGPDPTPNLIDAITEKMT</sequence>
<feature type="chain" id="PRO_5046153121" evidence="1">
    <location>
        <begin position="18"/>
        <end position="217"/>
    </location>
</feature>
<evidence type="ECO:0000313" key="3">
    <source>
        <dbReference type="EMBL" id="MCP9274186.1"/>
    </source>
</evidence>
<dbReference type="PROSITE" id="PS51257">
    <property type="entry name" value="PROKAR_LIPOPROTEIN"/>
    <property type="match status" value="1"/>
</dbReference>
<keyword evidence="4" id="KW-1185">Reference proteome</keyword>
<dbReference type="RefSeq" id="WP_255061537.1">
    <property type="nucleotide sequence ID" value="NZ_JANDBD010000007.1"/>
</dbReference>
<dbReference type="Gene3D" id="3.40.1000.70">
    <property type="entry name" value="PknH-like extracellular domain"/>
    <property type="match status" value="1"/>
</dbReference>